<dbReference type="HOGENOM" id="CLU_001501_3_1_5"/>
<keyword evidence="7" id="KW-1185">Reference proteome</keyword>
<proteinExistence type="inferred from homology"/>
<evidence type="ECO:0000256" key="3">
    <source>
        <dbReference type="PROSITE-ProRule" id="PRU01353"/>
    </source>
</evidence>
<dbReference type="Gene3D" id="1.20.58.460">
    <property type="entry name" value="Hyaluronidase post-catalytic domain-like"/>
    <property type="match status" value="1"/>
</dbReference>
<feature type="active site" description="Proton donor" evidence="3">
    <location>
        <position position="301"/>
    </location>
</feature>
<feature type="signal peptide" evidence="4">
    <location>
        <begin position="1"/>
        <end position="35"/>
    </location>
</feature>
<dbReference type="PANTHER" id="PTHR13170">
    <property type="entry name" value="O-GLCNACASE"/>
    <property type="match status" value="1"/>
</dbReference>
<dbReference type="EC" id="3.2.1.52" evidence="6"/>
<dbReference type="InterPro" id="IPR051822">
    <property type="entry name" value="Glycosyl_Hydrolase_84"/>
</dbReference>
<dbReference type="Gene3D" id="3.30.379.10">
    <property type="entry name" value="Chitobiase/beta-hexosaminidase domain 2-like"/>
    <property type="match status" value="1"/>
</dbReference>
<feature type="chain" id="PRO_5003230748" evidence="4">
    <location>
        <begin position="36"/>
        <end position="655"/>
    </location>
</feature>
<reference evidence="7" key="1">
    <citation type="submission" date="2010-12" db="EMBL/GenBank/DDBJ databases">
        <title>Complete sequence of chromosome 2 of Asticcacaulis excentricus CB 48.</title>
        <authorList>
            <consortium name="US DOE Joint Genome Institute"/>
            <person name="Lucas S."/>
            <person name="Copeland A."/>
            <person name="Lapidus A."/>
            <person name="Cheng J.-F."/>
            <person name="Bruce D."/>
            <person name="Goodwin L."/>
            <person name="Pitluck S."/>
            <person name="Teshima H."/>
            <person name="Davenport K."/>
            <person name="Detter J.C."/>
            <person name="Han C."/>
            <person name="Tapia R."/>
            <person name="Land M."/>
            <person name="Hauser L."/>
            <person name="Jeffries C."/>
            <person name="Kyrpides N."/>
            <person name="Ivanova N."/>
            <person name="Ovchinnikova G."/>
            <person name="Brun Y.V."/>
            <person name="Woyke T."/>
        </authorList>
    </citation>
    <scope>NUCLEOTIDE SEQUENCE [LARGE SCALE GENOMIC DNA]</scope>
    <source>
        <strain evidence="7">ATCC 15261 / DSM 4724 / KCTC 12464 / NCIMB 9791 / VKM B-1370 / CB 48</strain>
    </source>
</reference>
<dbReference type="GO" id="GO:1901135">
    <property type="term" value="P:carbohydrate derivative metabolic process"/>
    <property type="evidence" value="ECO:0007669"/>
    <property type="project" value="UniProtKB-ARBA"/>
</dbReference>
<evidence type="ECO:0000256" key="1">
    <source>
        <dbReference type="ARBA" id="ARBA00022801"/>
    </source>
</evidence>
<comment type="similarity">
    <text evidence="3">Belongs to the glycosyl hydrolase 84 family.</text>
</comment>
<dbReference type="Pfam" id="PF07555">
    <property type="entry name" value="NAGidase"/>
    <property type="match status" value="1"/>
</dbReference>
<evidence type="ECO:0000259" key="5">
    <source>
        <dbReference type="PROSITE" id="PS52009"/>
    </source>
</evidence>
<accession>E8RS99</accession>
<dbReference type="GO" id="GO:0004563">
    <property type="term" value="F:beta-N-acetylhexosaminidase activity"/>
    <property type="evidence" value="ECO:0007669"/>
    <property type="project" value="UniProtKB-EC"/>
</dbReference>
<dbReference type="eggNOG" id="COG3525">
    <property type="taxonomic scope" value="Bacteria"/>
</dbReference>
<dbReference type="SUPFAM" id="SSF51445">
    <property type="entry name" value="(Trans)glycosidases"/>
    <property type="match status" value="1"/>
</dbReference>
<evidence type="ECO:0000256" key="4">
    <source>
        <dbReference type="SAM" id="SignalP"/>
    </source>
</evidence>
<dbReference type="Proteomes" id="UP000001492">
    <property type="component" value="Chromosome 2"/>
</dbReference>
<sequence>MGLKSTRCSRWLALRWFVCAVSAPILCAAGVTAQAQPVATAPAVYPTPQSLTLTGPDLKLGTSLLLVRGDKVDAETEALVRRVLTAAGVDTVRVVKRLPKRFAGDYALIGTVNDAVVKAALNATGTTAPTRAESYVLTMRQQASGALIVLAGADADGLYYAAQSLRQIVAQGRFPALTISDYPSMPVRGTIEGFYGKPWSMAQRAAHIEFLSGLKANTYIYSPKDDIYARDKWREPYPSETLKDLGNLVAQANRQHVNFVYAVSPGPSICYSDPADLAHIRAKFAALRGVGVRSFYVALDDIEYKKWNCTADEAAFGPSGEEAAAKAQASLLNAVQADLAASGHGELIMVPTEYYDAKVSPYKTALAATLDPRVVIQWTGTDTVPPSISVADARNATKAFGRKTLLWDNYPVNDFGESAGRLLMAPYARREAGLSAELSGIVSNPMNQEVASRPAVTGLVAFAWNDQGYDAERTWRAAARDLARNDPQVTQALLTFFDTQHLAPTFGNQPWQAQAPQLRAAINRVRDALAGTDIAERQVALNALSQRADDLANAPDRIRTGVTDKGFVEEAAPWLAATAFWGKALRLTVEGLEATDAQTAADRFAAAQGLAAEASKLRTIPGATRPEGPIRIADGVLDVFINEAPKLIYWPEKAK</sequence>
<dbReference type="GO" id="GO:0005975">
    <property type="term" value="P:carbohydrate metabolic process"/>
    <property type="evidence" value="ECO:0007669"/>
    <property type="project" value="UniProtKB-ARBA"/>
</dbReference>
<protein>
    <submittedName>
        <fullName evidence="6">Beta-N-acetylhexosaminidase</fullName>
        <ecNumber evidence="6">3.2.1.52</ecNumber>
    </submittedName>
</protein>
<dbReference type="PROSITE" id="PS52009">
    <property type="entry name" value="GH84"/>
    <property type="match status" value="1"/>
</dbReference>
<feature type="domain" description="GH84" evidence="5">
    <location>
        <begin position="186"/>
        <end position="467"/>
    </location>
</feature>
<evidence type="ECO:0000313" key="7">
    <source>
        <dbReference type="Proteomes" id="UP000001492"/>
    </source>
</evidence>
<gene>
    <name evidence="6" type="ordered locus">Astex_2731</name>
</gene>
<name>E8RS99_ASTEC</name>
<dbReference type="InterPro" id="IPR017853">
    <property type="entry name" value="GH"/>
</dbReference>
<evidence type="ECO:0000313" key="6">
    <source>
        <dbReference type="EMBL" id="ADU14370.1"/>
    </source>
</evidence>
<dbReference type="EMBL" id="CP002396">
    <property type="protein sequence ID" value="ADU14370.1"/>
    <property type="molecule type" value="Genomic_DNA"/>
</dbReference>
<evidence type="ECO:0000256" key="2">
    <source>
        <dbReference type="ARBA" id="ARBA00023295"/>
    </source>
</evidence>
<organism evidence="6 7">
    <name type="scientific">Asticcacaulis excentricus (strain ATCC 15261 / DSM 4724 / KCTC 12464 / NCIMB 9791 / VKM B-1370 / CB 48)</name>
    <dbReference type="NCBI Taxonomy" id="573065"/>
    <lineage>
        <taxon>Bacteria</taxon>
        <taxon>Pseudomonadati</taxon>
        <taxon>Pseudomonadota</taxon>
        <taxon>Alphaproteobacteria</taxon>
        <taxon>Caulobacterales</taxon>
        <taxon>Caulobacteraceae</taxon>
        <taxon>Asticcacaulis</taxon>
    </lineage>
</organism>
<keyword evidence="4" id="KW-0732">Signal</keyword>
<dbReference type="SUPFAM" id="SSF55545">
    <property type="entry name" value="beta-N-acetylhexosaminidase-like domain"/>
    <property type="match status" value="1"/>
</dbReference>
<dbReference type="AlphaFoldDB" id="E8RS99"/>
<dbReference type="RefSeq" id="WP_013480194.1">
    <property type="nucleotide sequence ID" value="NC_014817.1"/>
</dbReference>
<dbReference type="Gene3D" id="3.20.20.80">
    <property type="entry name" value="Glycosidases"/>
    <property type="match status" value="1"/>
</dbReference>
<keyword evidence="2 3" id="KW-0326">Glycosidase</keyword>
<dbReference type="STRING" id="573065.Astex_2731"/>
<dbReference type="OrthoDB" id="9760892at2"/>
<dbReference type="SUPFAM" id="SSF140657">
    <property type="entry name" value="Hyaluronidase post-catalytic domain-like"/>
    <property type="match status" value="1"/>
</dbReference>
<dbReference type="KEGG" id="aex:Astex_2731"/>
<dbReference type="InterPro" id="IPR015882">
    <property type="entry name" value="HEX_bac_N"/>
</dbReference>
<keyword evidence="1 3" id="KW-0378">Hydrolase</keyword>
<dbReference type="PANTHER" id="PTHR13170:SF16">
    <property type="entry name" value="PROTEIN O-GLCNACASE"/>
    <property type="match status" value="1"/>
</dbReference>
<dbReference type="InterPro" id="IPR029018">
    <property type="entry name" value="Hex-like_dom2"/>
</dbReference>
<dbReference type="InterPro" id="IPR011496">
    <property type="entry name" value="O-GlcNAcase_cat"/>
</dbReference>
<dbReference type="Pfam" id="PF02838">
    <property type="entry name" value="Glyco_hydro_20b"/>
    <property type="match status" value="1"/>
</dbReference>